<protein>
    <submittedName>
        <fullName evidence="1">Uncharacterized protein</fullName>
    </submittedName>
</protein>
<name>A0A0L6UD45_9BASI</name>
<dbReference type="AlphaFoldDB" id="A0A0L6UD45"/>
<evidence type="ECO:0000313" key="2">
    <source>
        <dbReference type="Proteomes" id="UP000037035"/>
    </source>
</evidence>
<dbReference type="OrthoDB" id="3269001at2759"/>
<dbReference type="EMBL" id="LAVV01012629">
    <property type="protein sequence ID" value="KNZ46484.1"/>
    <property type="molecule type" value="Genomic_DNA"/>
</dbReference>
<keyword evidence="2" id="KW-1185">Reference proteome</keyword>
<feature type="non-terminal residue" evidence="1">
    <location>
        <position position="1"/>
    </location>
</feature>
<dbReference type="VEuPathDB" id="FungiDB:VP01_7220g1"/>
<dbReference type="Proteomes" id="UP000037035">
    <property type="component" value="Unassembled WGS sequence"/>
</dbReference>
<organism evidence="1 2">
    <name type="scientific">Puccinia sorghi</name>
    <dbReference type="NCBI Taxonomy" id="27349"/>
    <lineage>
        <taxon>Eukaryota</taxon>
        <taxon>Fungi</taxon>
        <taxon>Dikarya</taxon>
        <taxon>Basidiomycota</taxon>
        <taxon>Pucciniomycotina</taxon>
        <taxon>Pucciniomycetes</taxon>
        <taxon>Pucciniales</taxon>
        <taxon>Pucciniaceae</taxon>
        <taxon>Puccinia</taxon>
    </lineage>
</organism>
<evidence type="ECO:0000313" key="1">
    <source>
        <dbReference type="EMBL" id="KNZ46484.1"/>
    </source>
</evidence>
<comment type="caution">
    <text evidence="1">The sequence shown here is derived from an EMBL/GenBank/DDBJ whole genome shotgun (WGS) entry which is preliminary data.</text>
</comment>
<proteinExistence type="predicted"/>
<gene>
    <name evidence="1" type="ORF">VP01_7220g1</name>
</gene>
<accession>A0A0L6UD45</accession>
<sequence length="111" mass="12868">TINQKGSSGNQIFQSYLLSNDLDAYDEELFIIKKNYWGHKDTGDPAAHFKSPNIYPPAYGTPWYPDTKSEMDNWIQVNQELKDLGYISDEKHGVKLKIVSEEIWLSLERDE</sequence>
<reference evidence="1 2" key="1">
    <citation type="submission" date="2015-08" db="EMBL/GenBank/DDBJ databases">
        <title>Next Generation Sequencing and Analysis of the Genome of Puccinia sorghi L Schw, the Causal Agent of Maize Common Rust.</title>
        <authorList>
            <person name="Rochi L."/>
            <person name="Burguener G."/>
            <person name="Darino M."/>
            <person name="Turjanski A."/>
            <person name="Kreff E."/>
            <person name="Dieguez M.J."/>
            <person name="Sacco F."/>
        </authorList>
    </citation>
    <scope>NUCLEOTIDE SEQUENCE [LARGE SCALE GENOMIC DNA]</scope>
    <source>
        <strain evidence="1 2">RO10H11247</strain>
    </source>
</reference>